<organism evidence="3 4">
    <name type="scientific">Gryllotalpicola koreensis</name>
    <dbReference type="NCBI Taxonomy" id="993086"/>
    <lineage>
        <taxon>Bacteria</taxon>
        <taxon>Bacillati</taxon>
        <taxon>Actinomycetota</taxon>
        <taxon>Actinomycetes</taxon>
        <taxon>Micrococcales</taxon>
        <taxon>Microbacteriaceae</taxon>
        <taxon>Gryllotalpicola</taxon>
    </lineage>
</organism>
<dbReference type="RefSeq" id="WP_344755992.1">
    <property type="nucleotide sequence ID" value="NZ_BAABBW010000005.1"/>
</dbReference>
<dbReference type="PANTHER" id="PTHR43540">
    <property type="entry name" value="PEROXYUREIDOACRYLATE/UREIDOACRYLATE AMIDOHYDROLASE-RELATED"/>
    <property type="match status" value="1"/>
</dbReference>
<dbReference type="InterPro" id="IPR036380">
    <property type="entry name" value="Isochorismatase-like_sf"/>
</dbReference>
<dbReference type="SUPFAM" id="SSF52499">
    <property type="entry name" value="Isochorismatase-like hydrolases"/>
    <property type="match status" value="1"/>
</dbReference>
<dbReference type="InterPro" id="IPR050272">
    <property type="entry name" value="Isochorismatase-like_hydrls"/>
</dbReference>
<protein>
    <submittedName>
        <fullName evidence="3">Isochorismatase family protein</fullName>
    </submittedName>
</protein>
<dbReference type="CDD" id="cd00431">
    <property type="entry name" value="cysteine_hydrolases"/>
    <property type="match status" value="1"/>
</dbReference>
<proteinExistence type="predicted"/>
<keyword evidence="1" id="KW-0378">Hydrolase</keyword>
<dbReference type="InterPro" id="IPR000868">
    <property type="entry name" value="Isochorismatase-like_dom"/>
</dbReference>
<name>A0ABP8A6U5_9MICO</name>
<reference evidence="4" key="1">
    <citation type="journal article" date="2019" name="Int. J. Syst. Evol. Microbiol.">
        <title>The Global Catalogue of Microorganisms (GCM) 10K type strain sequencing project: providing services to taxonomists for standard genome sequencing and annotation.</title>
        <authorList>
            <consortium name="The Broad Institute Genomics Platform"/>
            <consortium name="The Broad Institute Genome Sequencing Center for Infectious Disease"/>
            <person name="Wu L."/>
            <person name="Ma J."/>
        </authorList>
    </citation>
    <scope>NUCLEOTIDE SEQUENCE [LARGE SCALE GENOMIC DNA]</scope>
    <source>
        <strain evidence="4">JCM 17591</strain>
    </source>
</reference>
<feature type="domain" description="Isochorismatase-like" evidence="2">
    <location>
        <begin position="6"/>
        <end position="172"/>
    </location>
</feature>
<keyword evidence="4" id="KW-1185">Reference proteome</keyword>
<evidence type="ECO:0000259" key="2">
    <source>
        <dbReference type="Pfam" id="PF00857"/>
    </source>
</evidence>
<evidence type="ECO:0000313" key="4">
    <source>
        <dbReference type="Proteomes" id="UP001501079"/>
    </source>
</evidence>
<sequence>MRTDAWLVVVDMQNVFAQGSPWASPDYATASAGIRRLLPAFGHRVVFTRYVAPAEPRGAWVPYFEQWPFALVPPTDALYAFTPEIEGLAVGRPVVTRETFGKWGLELKAALNGADEIVLTGVSTDCCVISTALPAADDGVHVIVPTDACAGASAADHQRALDAMALYAPLIELTDVDALLG</sequence>
<comment type="caution">
    <text evidence="3">The sequence shown here is derived from an EMBL/GenBank/DDBJ whole genome shotgun (WGS) entry which is preliminary data.</text>
</comment>
<gene>
    <name evidence="3" type="ORF">GCM10022287_30620</name>
</gene>
<evidence type="ECO:0000313" key="3">
    <source>
        <dbReference type="EMBL" id="GAA4179021.1"/>
    </source>
</evidence>
<dbReference type="Proteomes" id="UP001501079">
    <property type="component" value="Unassembled WGS sequence"/>
</dbReference>
<dbReference type="PANTHER" id="PTHR43540:SF1">
    <property type="entry name" value="ISOCHORISMATASE HYDROLASE"/>
    <property type="match status" value="1"/>
</dbReference>
<accession>A0ABP8A6U5</accession>
<dbReference type="Pfam" id="PF00857">
    <property type="entry name" value="Isochorismatase"/>
    <property type="match status" value="1"/>
</dbReference>
<evidence type="ECO:0000256" key="1">
    <source>
        <dbReference type="ARBA" id="ARBA00022801"/>
    </source>
</evidence>
<dbReference type="EMBL" id="BAABBW010000005">
    <property type="protein sequence ID" value="GAA4179021.1"/>
    <property type="molecule type" value="Genomic_DNA"/>
</dbReference>
<dbReference type="Gene3D" id="3.40.50.850">
    <property type="entry name" value="Isochorismatase-like"/>
    <property type="match status" value="1"/>
</dbReference>